<evidence type="ECO:0000313" key="4">
    <source>
        <dbReference type="Proteomes" id="UP000628442"/>
    </source>
</evidence>
<reference evidence="2 3" key="2">
    <citation type="submission" date="2019-02" db="EMBL/GenBank/DDBJ databases">
        <title>Draft Genome Sequences of Six Type Strains of the Genus Massilia.</title>
        <authorList>
            <person name="Miess H."/>
            <person name="Frediansyhah A."/>
            <person name="Gross H."/>
        </authorList>
    </citation>
    <scope>NUCLEOTIDE SEQUENCE [LARGE SCALE GENOMIC DNA]</scope>
    <source>
        <strain evidence="2 3">DSM 17472</strain>
    </source>
</reference>
<reference evidence="1" key="1">
    <citation type="journal article" date="2014" name="Int. J. Syst. Evol. Microbiol.">
        <title>Complete genome sequence of Corynebacterium casei LMG S-19264T (=DSM 44701T), isolated from a smear-ripened cheese.</title>
        <authorList>
            <consortium name="US DOE Joint Genome Institute (JGI-PGF)"/>
            <person name="Walter F."/>
            <person name="Albersmeier A."/>
            <person name="Kalinowski J."/>
            <person name="Ruckert C."/>
        </authorList>
    </citation>
    <scope>NUCLEOTIDE SEQUENCE</scope>
    <source>
        <strain evidence="1">KCTC 12343</strain>
    </source>
</reference>
<organism evidence="1 4">
    <name type="scientific">Pseudoduganella albidiflava</name>
    <dbReference type="NCBI Taxonomy" id="321983"/>
    <lineage>
        <taxon>Bacteria</taxon>
        <taxon>Pseudomonadati</taxon>
        <taxon>Pseudomonadota</taxon>
        <taxon>Betaproteobacteria</taxon>
        <taxon>Burkholderiales</taxon>
        <taxon>Oxalobacteraceae</taxon>
        <taxon>Telluria group</taxon>
        <taxon>Pseudoduganella</taxon>
    </lineage>
</organism>
<sequence length="155" mass="16664">MSDLTYPMTPLLAAVGGAVCLFCSNAVWGAEHHIACPSTLEPGSVQGKAPAGWRFAMLQAAPLTSAGMLHGPPEESGYLVPEDNKETGRGGRRAQLWRFEQPHWYPTYVYCGYGGGRGLLQLFYPIPKAATECTATTLAKNGVLELATFTCRVSK</sequence>
<dbReference type="AlphaFoldDB" id="A0A411X658"/>
<dbReference type="Proteomes" id="UP000292307">
    <property type="component" value="Chromosome"/>
</dbReference>
<keyword evidence="3" id="KW-1185">Reference proteome</keyword>
<reference evidence="1" key="3">
    <citation type="submission" date="2022-12" db="EMBL/GenBank/DDBJ databases">
        <authorList>
            <person name="Sun Q."/>
            <person name="Kim S."/>
        </authorList>
    </citation>
    <scope>NUCLEOTIDE SEQUENCE</scope>
    <source>
        <strain evidence="1">KCTC 12343</strain>
    </source>
</reference>
<dbReference type="RefSeq" id="WP_131148453.1">
    <property type="nucleotide sequence ID" value="NZ_BMWV01000001.1"/>
</dbReference>
<evidence type="ECO:0000313" key="3">
    <source>
        <dbReference type="Proteomes" id="UP000292307"/>
    </source>
</evidence>
<gene>
    <name evidence="2" type="ORF">EYF70_28930</name>
    <name evidence="1" type="ORF">GCM10007387_06170</name>
</gene>
<dbReference type="EMBL" id="CP036401">
    <property type="protein sequence ID" value="QBI04392.1"/>
    <property type="molecule type" value="Genomic_DNA"/>
</dbReference>
<dbReference type="NCBIfam" id="NF042415">
    <property type="entry name" value="STY0301_fam"/>
    <property type="match status" value="1"/>
</dbReference>
<dbReference type="InterPro" id="IPR049973">
    <property type="entry name" value="STY0301-like"/>
</dbReference>
<dbReference type="EMBL" id="BMWV01000001">
    <property type="protein sequence ID" value="GGY26891.1"/>
    <property type="molecule type" value="Genomic_DNA"/>
</dbReference>
<dbReference type="Proteomes" id="UP000628442">
    <property type="component" value="Unassembled WGS sequence"/>
</dbReference>
<evidence type="ECO:0008006" key="5">
    <source>
        <dbReference type="Google" id="ProtNLM"/>
    </source>
</evidence>
<dbReference type="OrthoDB" id="9934799at2"/>
<name>A0A411X658_9BURK</name>
<evidence type="ECO:0000313" key="2">
    <source>
        <dbReference type="EMBL" id="QBI04392.1"/>
    </source>
</evidence>
<proteinExistence type="predicted"/>
<evidence type="ECO:0000313" key="1">
    <source>
        <dbReference type="EMBL" id="GGY26891.1"/>
    </source>
</evidence>
<accession>A0A411X658</accession>
<protein>
    <recommendedName>
        <fullName evidence="5">Secreted protein</fullName>
    </recommendedName>
</protein>